<dbReference type="AlphaFoldDB" id="A0A9Q6ZA77"/>
<organism evidence="1 2">
    <name type="scientific">Myroides odoratus</name>
    <name type="common">Flavobacterium odoratum</name>
    <dbReference type="NCBI Taxonomy" id="256"/>
    <lineage>
        <taxon>Bacteria</taxon>
        <taxon>Pseudomonadati</taxon>
        <taxon>Bacteroidota</taxon>
        <taxon>Flavobacteriia</taxon>
        <taxon>Flavobacteriales</taxon>
        <taxon>Flavobacteriaceae</taxon>
        <taxon>Myroides</taxon>
    </lineage>
</organism>
<evidence type="ECO:0000313" key="2">
    <source>
        <dbReference type="Proteomes" id="UP000596202"/>
    </source>
</evidence>
<proteinExistence type="predicted"/>
<dbReference type="Proteomes" id="UP000596202">
    <property type="component" value="Chromosome"/>
</dbReference>
<dbReference type="GeneID" id="93527201"/>
<protein>
    <submittedName>
        <fullName evidence="1">Uncharacterized protein</fullName>
    </submittedName>
</protein>
<accession>A0A9Q6ZA77</accession>
<reference evidence="1 2" key="1">
    <citation type="submission" date="2021-01" db="EMBL/GenBank/DDBJ databases">
        <title>FDA dAtabase for Regulatory Grade micrObial Sequences (FDA-ARGOS): Supporting development and validation of Infectious Disease Dx tests.</title>
        <authorList>
            <person name="Sproer C."/>
            <person name="Gronow S."/>
            <person name="Severitt S."/>
            <person name="Schroder I."/>
            <person name="Tallon L."/>
            <person name="Sadzewicz L."/>
            <person name="Zhao X."/>
            <person name="Boylan J."/>
            <person name="Ott S."/>
            <person name="Bowen H."/>
            <person name="Vavikolanu K."/>
            <person name="Mehta A."/>
            <person name="Aluvathingal J."/>
            <person name="Nadendla S."/>
            <person name="Lowell S."/>
            <person name="Myers T."/>
            <person name="Yan Y."/>
            <person name="Sichtig H."/>
        </authorList>
    </citation>
    <scope>NUCLEOTIDE SEQUENCE [LARGE SCALE GENOMIC DNA]</scope>
    <source>
        <strain evidence="1 2">FDAARGOS_1131</strain>
    </source>
</reference>
<name>A0A9Q6ZA77_MYROD</name>
<sequence>MSLYKIELSDTYDLIDQTKMYDLNRCIDFILERGKAIFGYHFTISPQQRTLYHQLLAYAVGDPQKTAEFQLNTNKGLLIQGKSEMGKTAMIRLIQYFFSSQKKYEIKSIQLLAQDFSCKGYDIFTPIFAPNAKGICLDNLGRESTMKYYGTSCDIAYHIVEHFYEQRFDLTYPKLHIITELSASELEEKYGQHFRKMLREMFNVVVCER</sequence>
<dbReference type="InterPro" id="IPR027417">
    <property type="entry name" value="P-loop_NTPase"/>
</dbReference>
<dbReference type="Gene3D" id="3.40.50.300">
    <property type="entry name" value="P-loop containing nucleotide triphosphate hydrolases"/>
    <property type="match status" value="1"/>
</dbReference>
<dbReference type="OrthoDB" id="835620at2"/>
<gene>
    <name evidence="1" type="ORF">I6I88_06015</name>
</gene>
<dbReference type="EMBL" id="CP068108">
    <property type="protein sequence ID" value="QQU01303.1"/>
    <property type="molecule type" value="Genomic_DNA"/>
</dbReference>
<dbReference type="RefSeq" id="WP_002991749.1">
    <property type="nucleotide sequence ID" value="NZ_CP068108.1"/>
</dbReference>
<evidence type="ECO:0000313" key="1">
    <source>
        <dbReference type="EMBL" id="QQU01303.1"/>
    </source>
</evidence>